<evidence type="ECO:0000259" key="8">
    <source>
        <dbReference type="PROSITE" id="PS50850"/>
    </source>
</evidence>
<feature type="transmembrane region" description="Helical" evidence="7">
    <location>
        <begin position="12"/>
        <end position="33"/>
    </location>
</feature>
<keyword evidence="4 7" id="KW-0812">Transmembrane</keyword>
<protein>
    <submittedName>
        <fullName evidence="9">MFS transporter</fullName>
    </submittedName>
</protein>
<sequence>MKGTLNKMLKWIVISQSLLLFGTGLVFPFYIIFLSEVGGNFSEFGIAYGIFTISSALVHHWVGRRSDKVGRKSFLLINTWGSALIYLTFPIITSIGQVYIIQVLLGILGAMQKTSEKAIVADFTDGESRGKKIGSYHFWVSLFSGFAVIVGGFLIDLLTVDIIFYFGSIILFVSGWFILFINESRDVN</sequence>
<dbReference type="PANTHER" id="PTHR43414">
    <property type="entry name" value="MULTIDRUG RESISTANCE PROTEIN MDTG"/>
    <property type="match status" value="1"/>
</dbReference>
<dbReference type="InterPro" id="IPR020846">
    <property type="entry name" value="MFS_dom"/>
</dbReference>
<evidence type="ECO:0000256" key="5">
    <source>
        <dbReference type="ARBA" id="ARBA00022989"/>
    </source>
</evidence>
<dbReference type="GO" id="GO:0022857">
    <property type="term" value="F:transmembrane transporter activity"/>
    <property type="evidence" value="ECO:0007669"/>
    <property type="project" value="InterPro"/>
</dbReference>
<evidence type="ECO:0000313" key="10">
    <source>
        <dbReference type="Proteomes" id="UP000297975"/>
    </source>
</evidence>
<dbReference type="GO" id="GO:0005886">
    <property type="term" value="C:plasma membrane"/>
    <property type="evidence" value="ECO:0007669"/>
    <property type="project" value="UniProtKB-SubCell"/>
</dbReference>
<comment type="caution">
    <text evidence="9">The sequence shown here is derived from an EMBL/GenBank/DDBJ whole genome shotgun (WGS) entry which is preliminary data.</text>
</comment>
<dbReference type="InterPro" id="IPR036259">
    <property type="entry name" value="MFS_trans_sf"/>
</dbReference>
<dbReference type="Pfam" id="PF07690">
    <property type="entry name" value="MFS_1"/>
    <property type="match status" value="1"/>
</dbReference>
<gene>
    <name evidence="9" type="ORF">E3U55_04355</name>
</gene>
<evidence type="ECO:0000256" key="6">
    <source>
        <dbReference type="ARBA" id="ARBA00023136"/>
    </source>
</evidence>
<name>A0A4Y8ISZ4_9BACI</name>
<feature type="domain" description="Major facilitator superfamily (MFS) profile" evidence="8">
    <location>
        <begin position="8"/>
        <end position="188"/>
    </location>
</feature>
<keyword evidence="10" id="KW-1185">Reference proteome</keyword>
<evidence type="ECO:0000256" key="4">
    <source>
        <dbReference type="ARBA" id="ARBA00022692"/>
    </source>
</evidence>
<feature type="transmembrane region" description="Helical" evidence="7">
    <location>
        <begin position="162"/>
        <end position="181"/>
    </location>
</feature>
<feature type="transmembrane region" description="Helical" evidence="7">
    <location>
        <begin position="45"/>
        <end position="62"/>
    </location>
</feature>
<evidence type="ECO:0000256" key="1">
    <source>
        <dbReference type="ARBA" id="ARBA00004651"/>
    </source>
</evidence>
<evidence type="ECO:0000313" key="9">
    <source>
        <dbReference type="EMBL" id="TFB24050.1"/>
    </source>
</evidence>
<organism evidence="9 10">
    <name type="scientific">Filobacillus milosensis</name>
    <dbReference type="NCBI Taxonomy" id="94137"/>
    <lineage>
        <taxon>Bacteria</taxon>
        <taxon>Bacillati</taxon>
        <taxon>Bacillota</taxon>
        <taxon>Bacilli</taxon>
        <taxon>Bacillales</taxon>
        <taxon>Bacillaceae</taxon>
        <taxon>Filobacillus</taxon>
    </lineage>
</organism>
<dbReference type="PANTHER" id="PTHR43414:SF6">
    <property type="entry name" value="MULTIDRUG RESISTANCE PROTEIN MDTG"/>
    <property type="match status" value="1"/>
</dbReference>
<evidence type="ECO:0000256" key="2">
    <source>
        <dbReference type="ARBA" id="ARBA00022448"/>
    </source>
</evidence>
<feature type="transmembrane region" description="Helical" evidence="7">
    <location>
        <begin position="136"/>
        <end position="156"/>
    </location>
</feature>
<keyword evidence="5 7" id="KW-1133">Transmembrane helix</keyword>
<dbReference type="InterPro" id="IPR011701">
    <property type="entry name" value="MFS"/>
</dbReference>
<keyword evidence="6 7" id="KW-0472">Membrane</keyword>
<dbReference type="SUPFAM" id="SSF103473">
    <property type="entry name" value="MFS general substrate transporter"/>
    <property type="match status" value="1"/>
</dbReference>
<dbReference type="OrthoDB" id="2640962at2"/>
<comment type="subcellular location">
    <subcellularLocation>
        <location evidence="1">Cell membrane</location>
        <topology evidence="1">Multi-pass membrane protein</topology>
    </subcellularLocation>
</comment>
<dbReference type="Gene3D" id="1.20.1250.20">
    <property type="entry name" value="MFS general substrate transporter like domains"/>
    <property type="match status" value="1"/>
</dbReference>
<dbReference type="PROSITE" id="PS50850">
    <property type="entry name" value="MFS"/>
    <property type="match status" value="1"/>
</dbReference>
<evidence type="ECO:0000256" key="3">
    <source>
        <dbReference type="ARBA" id="ARBA00022475"/>
    </source>
</evidence>
<dbReference type="EMBL" id="SOPW01000003">
    <property type="protein sequence ID" value="TFB24050.1"/>
    <property type="molecule type" value="Genomic_DNA"/>
</dbReference>
<proteinExistence type="predicted"/>
<keyword evidence="2" id="KW-0813">Transport</keyword>
<accession>A0A4Y8ISZ4</accession>
<dbReference type="AlphaFoldDB" id="A0A4Y8ISZ4"/>
<dbReference type="Proteomes" id="UP000297975">
    <property type="component" value="Unassembled WGS sequence"/>
</dbReference>
<reference evidence="9 10" key="1">
    <citation type="submission" date="2019-03" db="EMBL/GenBank/DDBJ databases">
        <authorList>
            <person name="He R.-H."/>
        </authorList>
    </citation>
    <scope>NUCLEOTIDE SEQUENCE [LARGE SCALE GENOMIC DNA]</scope>
    <source>
        <strain evidence="10">SH 714</strain>
    </source>
</reference>
<keyword evidence="3" id="KW-1003">Cell membrane</keyword>
<evidence type="ECO:0000256" key="7">
    <source>
        <dbReference type="SAM" id="Phobius"/>
    </source>
</evidence>